<keyword evidence="1" id="KW-0732">Signal</keyword>
<dbReference type="Pfam" id="PF04773">
    <property type="entry name" value="FecR"/>
    <property type="match status" value="1"/>
</dbReference>
<evidence type="ECO:0000313" key="3">
    <source>
        <dbReference type="EMBL" id="MEO3713035.1"/>
    </source>
</evidence>
<feature type="domain" description="FecR protein" evidence="2">
    <location>
        <begin position="69"/>
        <end position="167"/>
    </location>
</feature>
<evidence type="ECO:0000256" key="1">
    <source>
        <dbReference type="SAM" id="SignalP"/>
    </source>
</evidence>
<sequence>MRTSRRRDPGAAAPCAGALWLAACACLWTAGAFAQGAGPMIGEVLVLKGEAWIDGHPLRAGDRLQAGATVRTGQPGRLRLRFEDGSVLVLSDATELRLEQWTPSGAGARQARLWLSLGLIGQAVRPQAGGTWQVRTPSAVTAVRGTEFVVEVDASRKTAVHVQTGAVAVDPAGASSGPTRLLNQPAQGTDCRVDAGCSEVKTWPQARVLALQDRLDF</sequence>
<keyword evidence="4" id="KW-1185">Reference proteome</keyword>
<dbReference type="RefSeq" id="WP_347609102.1">
    <property type="nucleotide sequence ID" value="NZ_JBDPZC010000003.1"/>
</dbReference>
<dbReference type="EMBL" id="JBDPZC010000003">
    <property type="protein sequence ID" value="MEO3713035.1"/>
    <property type="molecule type" value="Genomic_DNA"/>
</dbReference>
<dbReference type="Gene3D" id="2.60.120.1440">
    <property type="match status" value="1"/>
</dbReference>
<feature type="signal peptide" evidence="1">
    <location>
        <begin position="1"/>
        <end position="34"/>
    </location>
</feature>
<dbReference type="PROSITE" id="PS51257">
    <property type="entry name" value="PROKAR_LIPOPROTEIN"/>
    <property type="match status" value="1"/>
</dbReference>
<evidence type="ECO:0000259" key="2">
    <source>
        <dbReference type="Pfam" id="PF04773"/>
    </source>
</evidence>
<evidence type="ECO:0000313" key="4">
    <source>
        <dbReference type="Proteomes" id="UP001462640"/>
    </source>
</evidence>
<protein>
    <submittedName>
        <fullName evidence="3">FecR family protein</fullName>
    </submittedName>
</protein>
<dbReference type="Proteomes" id="UP001462640">
    <property type="component" value="Unassembled WGS sequence"/>
</dbReference>
<proteinExistence type="predicted"/>
<dbReference type="InterPro" id="IPR006860">
    <property type="entry name" value="FecR"/>
</dbReference>
<reference evidence="3 4" key="1">
    <citation type="submission" date="2024-05" db="EMBL/GenBank/DDBJ databases">
        <title>Roseateles sp. 2.12 16S ribosomal RNA gene Genome sequencing and assembly.</title>
        <authorList>
            <person name="Woo H."/>
        </authorList>
    </citation>
    <scope>NUCLEOTIDE SEQUENCE [LARGE SCALE GENOMIC DNA]</scope>
    <source>
        <strain evidence="3 4">2.12</strain>
    </source>
</reference>
<dbReference type="PANTHER" id="PTHR38731">
    <property type="entry name" value="LIPL45-RELATED LIPOPROTEIN-RELATED"/>
    <property type="match status" value="1"/>
</dbReference>
<accession>A0ABV0GD93</accession>
<name>A0ABV0GD93_9BURK</name>
<gene>
    <name evidence="3" type="ORF">ABDJ40_09695</name>
</gene>
<dbReference type="PANTHER" id="PTHR38731:SF1">
    <property type="entry name" value="FECR PROTEIN DOMAIN-CONTAINING PROTEIN"/>
    <property type="match status" value="1"/>
</dbReference>
<organism evidence="3 4">
    <name type="scientific">Roseateles flavus</name>
    <dbReference type="NCBI Taxonomy" id="3149041"/>
    <lineage>
        <taxon>Bacteria</taxon>
        <taxon>Pseudomonadati</taxon>
        <taxon>Pseudomonadota</taxon>
        <taxon>Betaproteobacteria</taxon>
        <taxon>Burkholderiales</taxon>
        <taxon>Sphaerotilaceae</taxon>
        <taxon>Roseateles</taxon>
    </lineage>
</organism>
<comment type="caution">
    <text evidence="3">The sequence shown here is derived from an EMBL/GenBank/DDBJ whole genome shotgun (WGS) entry which is preliminary data.</text>
</comment>
<feature type="chain" id="PRO_5046238621" evidence="1">
    <location>
        <begin position="35"/>
        <end position="217"/>
    </location>
</feature>